<evidence type="ECO:0000256" key="5">
    <source>
        <dbReference type="SAM" id="Coils"/>
    </source>
</evidence>
<dbReference type="SUPFAM" id="SSF55874">
    <property type="entry name" value="ATPase domain of HSP90 chaperone/DNA topoisomerase II/histidine kinase"/>
    <property type="match status" value="1"/>
</dbReference>
<dbReference type="InterPro" id="IPR003594">
    <property type="entry name" value="HATPase_dom"/>
</dbReference>
<dbReference type="InterPro" id="IPR036890">
    <property type="entry name" value="HATPase_C_sf"/>
</dbReference>
<proteinExistence type="predicted"/>
<evidence type="ECO:0000313" key="8">
    <source>
        <dbReference type="Proteomes" id="UP000824031"/>
    </source>
</evidence>
<dbReference type="AlphaFoldDB" id="A0A9D2F2R9"/>
<keyword evidence="4 7" id="KW-0418">Kinase</keyword>
<evidence type="ECO:0000256" key="2">
    <source>
        <dbReference type="ARBA" id="ARBA00022553"/>
    </source>
</evidence>
<keyword evidence="5" id="KW-0175">Coiled coil</keyword>
<comment type="subcellular location">
    <subcellularLocation>
        <location evidence="1">Membrane</location>
    </subcellularLocation>
</comment>
<reference evidence="7" key="1">
    <citation type="journal article" date="2021" name="PeerJ">
        <title>Extensive microbial diversity within the chicken gut microbiome revealed by metagenomics and culture.</title>
        <authorList>
            <person name="Gilroy R."/>
            <person name="Ravi A."/>
            <person name="Getino M."/>
            <person name="Pursley I."/>
            <person name="Horton D.L."/>
            <person name="Alikhan N.F."/>
            <person name="Baker D."/>
            <person name="Gharbi K."/>
            <person name="Hall N."/>
            <person name="Watson M."/>
            <person name="Adriaenssens E.M."/>
            <person name="Foster-Nyarko E."/>
            <person name="Jarju S."/>
            <person name="Secka A."/>
            <person name="Antonio M."/>
            <person name="Oren A."/>
            <person name="Chaudhuri R.R."/>
            <person name="La Ragione R."/>
            <person name="Hildebrand F."/>
            <person name="Pallen M.J."/>
        </authorList>
    </citation>
    <scope>NUCLEOTIDE SEQUENCE</scope>
    <source>
        <strain evidence="7">3436</strain>
    </source>
</reference>
<feature type="coiled-coil region" evidence="5">
    <location>
        <begin position="260"/>
        <end position="287"/>
    </location>
</feature>
<dbReference type="Pfam" id="PF06580">
    <property type="entry name" value="His_kinase"/>
    <property type="match status" value="1"/>
</dbReference>
<dbReference type="SMART" id="SM00304">
    <property type="entry name" value="HAMP"/>
    <property type="match status" value="1"/>
</dbReference>
<dbReference type="Pfam" id="PF00672">
    <property type="entry name" value="HAMP"/>
    <property type="match status" value="1"/>
</dbReference>
<dbReference type="GO" id="GO:0016020">
    <property type="term" value="C:membrane"/>
    <property type="evidence" value="ECO:0007669"/>
    <property type="project" value="UniProtKB-SubCell"/>
</dbReference>
<dbReference type="GO" id="GO:0000155">
    <property type="term" value="F:phosphorelay sensor kinase activity"/>
    <property type="evidence" value="ECO:0007669"/>
    <property type="project" value="InterPro"/>
</dbReference>
<feature type="domain" description="HAMP" evidence="6">
    <location>
        <begin position="202"/>
        <end position="255"/>
    </location>
</feature>
<evidence type="ECO:0000256" key="1">
    <source>
        <dbReference type="ARBA" id="ARBA00004370"/>
    </source>
</evidence>
<dbReference type="PANTHER" id="PTHR34220:SF7">
    <property type="entry name" value="SENSOR HISTIDINE KINASE YPDA"/>
    <property type="match status" value="1"/>
</dbReference>
<name>A0A9D2F2R9_9FIRM</name>
<dbReference type="InterPro" id="IPR003660">
    <property type="entry name" value="HAMP_dom"/>
</dbReference>
<sequence length="499" mass="55953">MTLKGRIVLFLGAFFGALLVQLNVTNYQSGVVLEQLDRQTGNFHSISQFSSGVESQLTALENFRWENGDAPALAQTLQNAAHVCDAWLWRIDGDLAEAGEEQYLLAQAVRTTYQNYAEQVERLTALLKNGDTAEASALYYGELSPCGRYLQQYTGDLLKTAISEGQSTYSTLSALNDRLKAVQGVTTLLCFVLGALVAHAVWHLLDPVQQMIAVSRDITRGAFDAPDVTVQRSDEIGQLARAFNRMKHSMARQVNTLREKNEIERQLHRRETEALELQNTVERARLQHLRSQIDPHFLFNTLGVILRVSDEEHAPRTRTLITALSQLLRYSLASNDLLVPLSREVRIIDEFFAIYHVRFGERVALEWSMADDIDLTETMVPSFIVQPLVENAFKHGIIPRETGGAVRILIRRLPRYRLLYIAVLDNGVGMAPDALHAVRDRLREVPESGEHIGLCNVAARLRLLDPPGALRVYAAPDKGTRAVLFLPLIEPGEEEHDDV</sequence>
<evidence type="ECO:0000313" key="7">
    <source>
        <dbReference type="EMBL" id="HIZ47906.1"/>
    </source>
</evidence>
<evidence type="ECO:0000256" key="4">
    <source>
        <dbReference type="ARBA" id="ARBA00022777"/>
    </source>
</evidence>
<dbReference type="Gene3D" id="3.30.565.10">
    <property type="entry name" value="Histidine kinase-like ATPase, C-terminal domain"/>
    <property type="match status" value="1"/>
</dbReference>
<dbReference type="InterPro" id="IPR010559">
    <property type="entry name" value="Sig_transdc_His_kin_internal"/>
</dbReference>
<dbReference type="PANTHER" id="PTHR34220">
    <property type="entry name" value="SENSOR HISTIDINE KINASE YPDA"/>
    <property type="match status" value="1"/>
</dbReference>
<dbReference type="Gene3D" id="6.10.340.10">
    <property type="match status" value="1"/>
</dbReference>
<dbReference type="InterPro" id="IPR050640">
    <property type="entry name" value="Bact_2-comp_sensor_kinase"/>
</dbReference>
<dbReference type="SUPFAM" id="SSF158472">
    <property type="entry name" value="HAMP domain-like"/>
    <property type="match status" value="1"/>
</dbReference>
<comment type="caution">
    <text evidence="7">The sequence shown here is derived from an EMBL/GenBank/DDBJ whole genome shotgun (WGS) entry which is preliminary data.</text>
</comment>
<dbReference type="CDD" id="cd06225">
    <property type="entry name" value="HAMP"/>
    <property type="match status" value="1"/>
</dbReference>
<evidence type="ECO:0000259" key="6">
    <source>
        <dbReference type="PROSITE" id="PS50885"/>
    </source>
</evidence>
<evidence type="ECO:0000256" key="3">
    <source>
        <dbReference type="ARBA" id="ARBA00022679"/>
    </source>
</evidence>
<keyword evidence="2" id="KW-0597">Phosphoprotein</keyword>
<dbReference type="PROSITE" id="PS50885">
    <property type="entry name" value="HAMP"/>
    <property type="match status" value="1"/>
</dbReference>
<dbReference type="Pfam" id="PF02518">
    <property type="entry name" value="HATPase_c"/>
    <property type="match status" value="1"/>
</dbReference>
<organism evidence="7 8">
    <name type="scientific">Candidatus Gemmiger excrementavium</name>
    <dbReference type="NCBI Taxonomy" id="2838608"/>
    <lineage>
        <taxon>Bacteria</taxon>
        <taxon>Bacillati</taxon>
        <taxon>Bacillota</taxon>
        <taxon>Clostridia</taxon>
        <taxon>Eubacteriales</taxon>
        <taxon>Gemmiger</taxon>
    </lineage>
</organism>
<gene>
    <name evidence="7" type="ORF">H9810_04210</name>
</gene>
<accession>A0A9D2F2R9</accession>
<reference evidence="7" key="2">
    <citation type="submission" date="2021-04" db="EMBL/GenBank/DDBJ databases">
        <authorList>
            <person name="Gilroy R."/>
        </authorList>
    </citation>
    <scope>NUCLEOTIDE SEQUENCE</scope>
    <source>
        <strain evidence="7">3436</strain>
    </source>
</reference>
<protein>
    <submittedName>
        <fullName evidence="7">Histidine kinase</fullName>
    </submittedName>
</protein>
<dbReference type="Proteomes" id="UP000824031">
    <property type="component" value="Unassembled WGS sequence"/>
</dbReference>
<dbReference type="EMBL" id="DXBO01000056">
    <property type="protein sequence ID" value="HIZ47906.1"/>
    <property type="molecule type" value="Genomic_DNA"/>
</dbReference>
<keyword evidence="3" id="KW-0808">Transferase</keyword>